<evidence type="ECO:0000313" key="1">
    <source>
        <dbReference type="EMBL" id="JAE12610.1"/>
    </source>
</evidence>
<organism evidence="1">
    <name type="scientific">Arundo donax</name>
    <name type="common">Giant reed</name>
    <name type="synonym">Donax arundinaceus</name>
    <dbReference type="NCBI Taxonomy" id="35708"/>
    <lineage>
        <taxon>Eukaryota</taxon>
        <taxon>Viridiplantae</taxon>
        <taxon>Streptophyta</taxon>
        <taxon>Embryophyta</taxon>
        <taxon>Tracheophyta</taxon>
        <taxon>Spermatophyta</taxon>
        <taxon>Magnoliopsida</taxon>
        <taxon>Liliopsida</taxon>
        <taxon>Poales</taxon>
        <taxon>Poaceae</taxon>
        <taxon>PACMAD clade</taxon>
        <taxon>Arundinoideae</taxon>
        <taxon>Arundineae</taxon>
        <taxon>Arundo</taxon>
    </lineage>
</organism>
<dbReference type="AlphaFoldDB" id="A0A0A9FHZ8"/>
<accession>A0A0A9FHZ8</accession>
<reference evidence="1" key="1">
    <citation type="submission" date="2014-09" db="EMBL/GenBank/DDBJ databases">
        <authorList>
            <person name="Magalhaes I.L.F."/>
            <person name="Oliveira U."/>
            <person name="Santos F.R."/>
            <person name="Vidigal T.H.D.A."/>
            <person name="Brescovit A.D."/>
            <person name="Santos A.J."/>
        </authorList>
    </citation>
    <scope>NUCLEOTIDE SEQUENCE</scope>
    <source>
        <tissue evidence="1">Shoot tissue taken approximately 20 cm above the soil surface</tissue>
    </source>
</reference>
<proteinExistence type="predicted"/>
<protein>
    <submittedName>
        <fullName evidence="1">Uncharacterized protein</fullName>
    </submittedName>
</protein>
<sequence length="33" mass="3850">MLSWLDQVVKKICLVQPNFELLLCVDAYKLVNL</sequence>
<reference evidence="1" key="2">
    <citation type="journal article" date="2015" name="Data Brief">
        <title>Shoot transcriptome of the giant reed, Arundo donax.</title>
        <authorList>
            <person name="Barrero R.A."/>
            <person name="Guerrero F.D."/>
            <person name="Moolhuijzen P."/>
            <person name="Goolsby J.A."/>
            <person name="Tidwell J."/>
            <person name="Bellgard S.E."/>
            <person name="Bellgard M.I."/>
        </authorList>
    </citation>
    <scope>NUCLEOTIDE SEQUENCE</scope>
    <source>
        <tissue evidence="1">Shoot tissue taken approximately 20 cm above the soil surface</tissue>
    </source>
</reference>
<dbReference type="EMBL" id="GBRH01185286">
    <property type="protein sequence ID" value="JAE12610.1"/>
    <property type="molecule type" value="Transcribed_RNA"/>
</dbReference>
<name>A0A0A9FHZ8_ARUDO</name>